<feature type="DNA-binding region" description="H-T-H motif" evidence="4">
    <location>
        <begin position="37"/>
        <end position="56"/>
    </location>
</feature>
<feature type="domain" description="HTH tetR-type" evidence="5">
    <location>
        <begin position="14"/>
        <end position="74"/>
    </location>
</feature>
<evidence type="ECO:0000256" key="3">
    <source>
        <dbReference type="ARBA" id="ARBA00023163"/>
    </source>
</evidence>
<reference evidence="6 7" key="1">
    <citation type="submission" date="2018-01" db="EMBL/GenBank/DDBJ databases">
        <title>Glutamicibacter soli strain NHPC-3 Whole genome sequence and assembly.</title>
        <authorList>
            <person name="Choudhury P."/>
            <person name="Gupta D."/>
            <person name="Sengupta K."/>
            <person name="Jawed A."/>
            <person name="Sultana N."/>
            <person name="Saha P."/>
        </authorList>
    </citation>
    <scope>NUCLEOTIDE SEQUENCE [LARGE SCALE GENOMIC DNA]</scope>
    <source>
        <strain evidence="6 7">NHPC-3</strain>
    </source>
</reference>
<protein>
    <submittedName>
        <fullName evidence="6">TetR/AcrR family transcriptional regulator</fullName>
    </submittedName>
</protein>
<dbReference type="PRINTS" id="PR00455">
    <property type="entry name" value="HTHTETR"/>
</dbReference>
<dbReference type="InterPro" id="IPR050109">
    <property type="entry name" value="HTH-type_TetR-like_transc_reg"/>
</dbReference>
<organism evidence="6 7">
    <name type="scientific">Glutamicibacter soli</name>
    <dbReference type="NCBI Taxonomy" id="453836"/>
    <lineage>
        <taxon>Bacteria</taxon>
        <taxon>Bacillati</taxon>
        <taxon>Actinomycetota</taxon>
        <taxon>Actinomycetes</taxon>
        <taxon>Micrococcales</taxon>
        <taxon>Micrococcaceae</taxon>
        <taxon>Glutamicibacter</taxon>
    </lineage>
</organism>
<dbReference type="InterPro" id="IPR009057">
    <property type="entry name" value="Homeodomain-like_sf"/>
</dbReference>
<dbReference type="AlphaFoldDB" id="A0A365YC03"/>
<dbReference type="EMBL" id="POAF01000006">
    <property type="protein sequence ID" value="RBM00192.1"/>
    <property type="molecule type" value="Genomic_DNA"/>
</dbReference>
<name>A0A365YC03_9MICC</name>
<evidence type="ECO:0000259" key="5">
    <source>
        <dbReference type="PROSITE" id="PS50977"/>
    </source>
</evidence>
<dbReference type="SUPFAM" id="SSF48498">
    <property type="entry name" value="Tetracyclin repressor-like, C-terminal domain"/>
    <property type="match status" value="1"/>
</dbReference>
<keyword evidence="2 4" id="KW-0238">DNA-binding</keyword>
<dbReference type="GO" id="GO:0000976">
    <property type="term" value="F:transcription cis-regulatory region binding"/>
    <property type="evidence" value="ECO:0007669"/>
    <property type="project" value="TreeGrafter"/>
</dbReference>
<dbReference type="Proteomes" id="UP000252167">
    <property type="component" value="Unassembled WGS sequence"/>
</dbReference>
<evidence type="ECO:0000313" key="7">
    <source>
        <dbReference type="Proteomes" id="UP000252167"/>
    </source>
</evidence>
<comment type="caution">
    <text evidence="6">The sequence shown here is derived from an EMBL/GenBank/DDBJ whole genome shotgun (WGS) entry which is preliminary data.</text>
</comment>
<dbReference type="InterPro" id="IPR036271">
    <property type="entry name" value="Tet_transcr_reg_TetR-rel_C_sf"/>
</dbReference>
<dbReference type="PANTHER" id="PTHR30055:SF234">
    <property type="entry name" value="HTH-TYPE TRANSCRIPTIONAL REGULATOR BETI"/>
    <property type="match status" value="1"/>
</dbReference>
<keyword evidence="7" id="KW-1185">Reference proteome</keyword>
<evidence type="ECO:0000313" key="6">
    <source>
        <dbReference type="EMBL" id="RBM00192.1"/>
    </source>
</evidence>
<dbReference type="RefSeq" id="WP_113607687.1">
    <property type="nucleotide sequence ID" value="NZ_POAF01000006.1"/>
</dbReference>
<evidence type="ECO:0000256" key="1">
    <source>
        <dbReference type="ARBA" id="ARBA00023015"/>
    </source>
</evidence>
<dbReference type="GO" id="GO:0003700">
    <property type="term" value="F:DNA-binding transcription factor activity"/>
    <property type="evidence" value="ECO:0007669"/>
    <property type="project" value="TreeGrafter"/>
</dbReference>
<dbReference type="InterPro" id="IPR001647">
    <property type="entry name" value="HTH_TetR"/>
</dbReference>
<evidence type="ECO:0000256" key="4">
    <source>
        <dbReference type="PROSITE-ProRule" id="PRU00335"/>
    </source>
</evidence>
<evidence type="ECO:0000256" key="2">
    <source>
        <dbReference type="ARBA" id="ARBA00023125"/>
    </source>
</evidence>
<dbReference type="PROSITE" id="PS50977">
    <property type="entry name" value="HTH_TETR_2"/>
    <property type="match status" value="1"/>
</dbReference>
<dbReference type="Pfam" id="PF00440">
    <property type="entry name" value="TetR_N"/>
    <property type="match status" value="1"/>
</dbReference>
<proteinExistence type="predicted"/>
<keyword evidence="1" id="KW-0805">Transcription regulation</keyword>
<dbReference type="Gene3D" id="1.10.357.10">
    <property type="entry name" value="Tetracycline Repressor, domain 2"/>
    <property type="match status" value="1"/>
</dbReference>
<dbReference type="PANTHER" id="PTHR30055">
    <property type="entry name" value="HTH-TYPE TRANSCRIPTIONAL REGULATOR RUTR"/>
    <property type="match status" value="1"/>
</dbReference>
<dbReference type="SUPFAM" id="SSF46689">
    <property type="entry name" value="Homeodomain-like"/>
    <property type="match status" value="1"/>
</dbReference>
<accession>A0A365YC03</accession>
<sequence length="202" mass="22072">MTGQFGARPRVRATDSKERLFAASMALLGRRGVNAVSVDEIARAAGVSKGTVYYNFGSKEKMIGALLEFGARKLLDQLGRDAAVEDPMAALEAMVRSAFGFVQEYPSYAQLWVSEQQRGESPWGEQVQEFRHRITDQITEALRRAVQVPEPLLAASARAMFGAALLTARERSDGEAPPDLDTNTLAVMATVHGLRAMSRDAR</sequence>
<gene>
    <name evidence="6" type="ORF">C1H84_13820</name>
</gene>
<keyword evidence="3" id="KW-0804">Transcription</keyword>